<dbReference type="EMBL" id="JACGCM010001135">
    <property type="protein sequence ID" value="KAF6161233.1"/>
    <property type="molecule type" value="Genomic_DNA"/>
</dbReference>
<dbReference type="Proteomes" id="UP000541444">
    <property type="component" value="Unassembled WGS sequence"/>
</dbReference>
<dbReference type="AlphaFoldDB" id="A0A7J7N270"/>
<comment type="caution">
    <text evidence="2">The sequence shown here is derived from an EMBL/GenBank/DDBJ whole genome shotgun (WGS) entry which is preliminary data.</text>
</comment>
<protein>
    <submittedName>
        <fullName evidence="2">Uncharacterized protein</fullName>
    </submittedName>
</protein>
<feature type="compositionally biased region" description="Polar residues" evidence="1">
    <location>
        <begin position="57"/>
        <end position="87"/>
    </location>
</feature>
<reference evidence="2 3" key="1">
    <citation type="journal article" date="2020" name="IScience">
        <title>Genome Sequencing of the Endangered Kingdonia uniflora (Circaeasteraceae, Ranunculales) Reveals Potential Mechanisms of Evolutionary Specialization.</title>
        <authorList>
            <person name="Sun Y."/>
            <person name="Deng T."/>
            <person name="Zhang A."/>
            <person name="Moore M.J."/>
            <person name="Landis J.B."/>
            <person name="Lin N."/>
            <person name="Zhang H."/>
            <person name="Zhang X."/>
            <person name="Huang J."/>
            <person name="Zhang X."/>
            <person name="Sun H."/>
            <person name="Wang H."/>
        </authorList>
    </citation>
    <scope>NUCLEOTIDE SEQUENCE [LARGE SCALE GENOMIC DNA]</scope>
    <source>
        <strain evidence="2">TB1705</strain>
        <tissue evidence="2">Leaf</tissue>
    </source>
</reference>
<sequence>MAVGKVTAPKPVSIPGVYNLCNDLTHYAHTCPQLPELINSNPDHVNVILDNERKQHQNNFGRSPWQNNPAFSWRSQPQGQSSYNLPPYQQNQAYLTKQAHPVSLESTLQQFITEIREVTQQNSRELLKM</sequence>
<dbReference type="OrthoDB" id="778454at2759"/>
<gene>
    <name evidence="2" type="ORF">GIB67_009120</name>
</gene>
<organism evidence="2 3">
    <name type="scientific">Kingdonia uniflora</name>
    <dbReference type="NCBI Taxonomy" id="39325"/>
    <lineage>
        <taxon>Eukaryota</taxon>
        <taxon>Viridiplantae</taxon>
        <taxon>Streptophyta</taxon>
        <taxon>Embryophyta</taxon>
        <taxon>Tracheophyta</taxon>
        <taxon>Spermatophyta</taxon>
        <taxon>Magnoliopsida</taxon>
        <taxon>Ranunculales</taxon>
        <taxon>Circaeasteraceae</taxon>
        <taxon>Kingdonia</taxon>
    </lineage>
</organism>
<proteinExistence type="predicted"/>
<evidence type="ECO:0000256" key="1">
    <source>
        <dbReference type="SAM" id="MobiDB-lite"/>
    </source>
</evidence>
<keyword evidence="3" id="KW-1185">Reference proteome</keyword>
<name>A0A7J7N270_9MAGN</name>
<evidence type="ECO:0000313" key="2">
    <source>
        <dbReference type="EMBL" id="KAF6161233.1"/>
    </source>
</evidence>
<accession>A0A7J7N270</accession>
<evidence type="ECO:0000313" key="3">
    <source>
        <dbReference type="Proteomes" id="UP000541444"/>
    </source>
</evidence>
<feature type="region of interest" description="Disordered" evidence="1">
    <location>
        <begin position="54"/>
        <end position="87"/>
    </location>
</feature>